<dbReference type="EnsemblMetazoa" id="HelroT106874">
    <property type="protein sequence ID" value="HelroP106874"/>
    <property type="gene ID" value="HelroG106874"/>
</dbReference>
<organism evidence="8 9">
    <name type="scientific">Helobdella robusta</name>
    <name type="common">Californian leech</name>
    <dbReference type="NCBI Taxonomy" id="6412"/>
    <lineage>
        <taxon>Eukaryota</taxon>
        <taxon>Metazoa</taxon>
        <taxon>Spiralia</taxon>
        <taxon>Lophotrochozoa</taxon>
        <taxon>Annelida</taxon>
        <taxon>Clitellata</taxon>
        <taxon>Hirudinea</taxon>
        <taxon>Rhynchobdellida</taxon>
        <taxon>Glossiphoniidae</taxon>
        <taxon>Helobdella</taxon>
    </lineage>
</organism>
<dbReference type="KEGG" id="hro:HELRODRAFT_106874"/>
<reference evidence="7 9" key="2">
    <citation type="journal article" date="2013" name="Nature">
        <title>Insights into bilaterian evolution from three spiralian genomes.</title>
        <authorList>
            <person name="Simakov O."/>
            <person name="Marletaz F."/>
            <person name="Cho S.J."/>
            <person name="Edsinger-Gonzales E."/>
            <person name="Havlak P."/>
            <person name="Hellsten U."/>
            <person name="Kuo D.H."/>
            <person name="Larsson T."/>
            <person name="Lv J."/>
            <person name="Arendt D."/>
            <person name="Savage R."/>
            <person name="Osoegawa K."/>
            <person name="de Jong P."/>
            <person name="Grimwood J."/>
            <person name="Chapman J.A."/>
            <person name="Shapiro H."/>
            <person name="Aerts A."/>
            <person name="Otillar R.P."/>
            <person name="Terry A.Y."/>
            <person name="Boore J.L."/>
            <person name="Grigoriev I.V."/>
            <person name="Lindberg D.R."/>
            <person name="Seaver E.C."/>
            <person name="Weisblat D.A."/>
            <person name="Putnam N.H."/>
            <person name="Rokhsar D.S."/>
        </authorList>
    </citation>
    <scope>NUCLEOTIDE SEQUENCE</scope>
</reference>
<dbReference type="CTD" id="20194857"/>
<evidence type="ECO:0000256" key="5">
    <source>
        <dbReference type="PROSITE-ProRule" id="PRU00125"/>
    </source>
</evidence>
<dbReference type="PANTHER" id="PTHR24207">
    <property type="entry name" value="ZYX102 PROTEIN"/>
    <property type="match status" value="1"/>
</dbReference>
<evidence type="ECO:0000313" key="7">
    <source>
        <dbReference type="EMBL" id="ESN98607.1"/>
    </source>
</evidence>
<keyword evidence="4 5" id="KW-0440">LIM domain</keyword>
<dbReference type="EMBL" id="KB097143">
    <property type="protein sequence ID" value="ESN98607.1"/>
    <property type="molecule type" value="Genomic_DNA"/>
</dbReference>
<keyword evidence="3 5" id="KW-0862">Zinc</keyword>
<sequence>MLGMCTKCGRSIMGSANGCTVLSQLYHTSCFTCCKCGVGLKNVPFYSADGQSFCEKCHLMSLPKCDTCLKPIADRVLTAVGKNYHPDCFCCVVCNSSLDNTPFTVDNSGQPHCIEDFQKKYSPRCDGCSGLIVPDENSGKATRVTILNMNFHVACYKCQDCKVLLTPVTLSSSATSTNNNNNNNADNSTRCFPLDDMLLCQKCHIKRINKLTNKANTDV</sequence>
<evidence type="ECO:0000256" key="3">
    <source>
        <dbReference type="ARBA" id="ARBA00022833"/>
    </source>
</evidence>
<dbReference type="InterPro" id="IPR001781">
    <property type="entry name" value="Znf_LIM"/>
</dbReference>
<dbReference type="Proteomes" id="UP000015101">
    <property type="component" value="Unassembled WGS sequence"/>
</dbReference>
<dbReference type="EMBL" id="AMQM01001010">
    <property type="status" value="NOT_ANNOTATED_CDS"/>
    <property type="molecule type" value="Genomic_DNA"/>
</dbReference>
<keyword evidence="1 5" id="KW-0479">Metal-binding</keyword>
<dbReference type="OMA" id="RCEDCNM"/>
<dbReference type="GeneID" id="20194857"/>
<accession>T1EE55</accession>
<evidence type="ECO:0000256" key="2">
    <source>
        <dbReference type="ARBA" id="ARBA00022737"/>
    </source>
</evidence>
<evidence type="ECO:0000313" key="8">
    <source>
        <dbReference type="EnsemblMetazoa" id="HelroP106874"/>
    </source>
</evidence>
<dbReference type="PROSITE" id="PS50023">
    <property type="entry name" value="LIM_DOMAIN_2"/>
    <property type="match status" value="3"/>
</dbReference>
<evidence type="ECO:0000256" key="1">
    <source>
        <dbReference type="ARBA" id="ARBA00022723"/>
    </source>
</evidence>
<reference evidence="9" key="1">
    <citation type="submission" date="2012-12" db="EMBL/GenBank/DDBJ databases">
        <authorList>
            <person name="Hellsten U."/>
            <person name="Grimwood J."/>
            <person name="Chapman J.A."/>
            <person name="Shapiro H."/>
            <person name="Aerts A."/>
            <person name="Otillar R.P."/>
            <person name="Terry A.Y."/>
            <person name="Boore J.L."/>
            <person name="Simakov O."/>
            <person name="Marletaz F."/>
            <person name="Cho S.-J."/>
            <person name="Edsinger-Gonzales E."/>
            <person name="Havlak P."/>
            <person name="Kuo D.-H."/>
            <person name="Larsson T."/>
            <person name="Lv J."/>
            <person name="Arendt D."/>
            <person name="Savage R."/>
            <person name="Osoegawa K."/>
            <person name="de Jong P."/>
            <person name="Lindberg D.R."/>
            <person name="Seaver E.C."/>
            <person name="Weisblat D.A."/>
            <person name="Putnam N.H."/>
            <person name="Grigoriev I.V."/>
            <person name="Rokhsar D.S."/>
        </authorList>
    </citation>
    <scope>NUCLEOTIDE SEQUENCE</scope>
</reference>
<protein>
    <recommendedName>
        <fullName evidence="6">LIM zinc-binding domain-containing protein</fullName>
    </recommendedName>
</protein>
<proteinExistence type="predicted"/>
<evidence type="ECO:0000256" key="4">
    <source>
        <dbReference type="ARBA" id="ARBA00023038"/>
    </source>
</evidence>
<dbReference type="SMART" id="SM00132">
    <property type="entry name" value="LIM"/>
    <property type="match status" value="3"/>
</dbReference>
<dbReference type="PROSITE" id="PS00478">
    <property type="entry name" value="LIM_DOMAIN_1"/>
    <property type="match status" value="2"/>
</dbReference>
<evidence type="ECO:0000259" key="6">
    <source>
        <dbReference type="PROSITE" id="PS50023"/>
    </source>
</evidence>
<evidence type="ECO:0000313" key="9">
    <source>
        <dbReference type="Proteomes" id="UP000015101"/>
    </source>
</evidence>
<dbReference type="GO" id="GO:0046872">
    <property type="term" value="F:metal ion binding"/>
    <property type="evidence" value="ECO:0007669"/>
    <property type="project" value="UniProtKB-KW"/>
</dbReference>
<feature type="domain" description="LIM zinc-binding" evidence="6">
    <location>
        <begin position="3"/>
        <end position="62"/>
    </location>
</feature>
<dbReference type="SUPFAM" id="SSF57716">
    <property type="entry name" value="Glucocorticoid receptor-like (DNA-binding domain)"/>
    <property type="match status" value="3"/>
</dbReference>
<feature type="domain" description="LIM zinc-binding" evidence="6">
    <location>
        <begin position="63"/>
        <end position="123"/>
    </location>
</feature>
<reference evidence="8" key="3">
    <citation type="submission" date="2015-06" db="UniProtKB">
        <authorList>
            <consortium name="EnsemblMetazoa"/>
        </authorList>
    </citation>
    <scope>IDENTIFICATION</scope>
</reference>
<dbReference type="InParanoid" id="T1EE55"/>
<dbReference type="STRING" id="6412.T1EE55"/>
<dbReference type="Pfam" id="PF00412">
    <property type="entry name" value="LIM"/>
    <property type="match status" value="2"/>
</dbReference>
<dbReference type="eggNOG" id="KOG1701">
    <property type="taxonomic scope" value="Eukaryota"/>
</dbReference>
<keyword evidence="2" id="KW-0677">Repeat</keyword>
<keyword evidence="9" id="KW-1185">Reference proteome</keyword>
<dbReference type="Gene3D" id="2.10.110.10">
    <property type="entry name" value="Cysteine Rich Protein"/>
    <property type="match status" value="3"/>
</dbReference>
<dbReference type="HOGENOM" id="CLU_001357_11_0_1"/>
<name>T1EE55_HELRO</name>
<feature type="domain" description="LIM zinc-binding" evidence="6">
    <location>
        <begin position="124"/>
        <end position="210"/>
    </location>
</feature>
<dbReference type="PANTHER" id="PTHR24207:SF2">
    <property type="entry name" value="ZYX102 PROTEIN"/>
    <property type="match status" value="1"/>
</dbReference>
<dbReference type="OrthoDB" id="25414at2759"/>
<gene>
    <name evidence="8" type="primary">20194857</name>
    <name evidence="7" type="ORF">HELRODRAFT_106874</name>
</gene>
<dbReference type="RefSeq" id="XP_009022615.1">
    <property type="nucleotide sequence ID" value="XM_009024367.1"/>
</dbReference>
<dbReference type="AlphaFoldDB" id="T1EE55"/>